<sequence>MGAAAPTRLHLAPPMDTIYIKKNLSQSSPISSWMTYGKINGTFQAMDGLFMRLHARF</sequence>
<dbReference type="EMBL" id="JAUJYN010000006">
    <property type="protein sequence ID" value="KAK1268948.1"/>
    <property type="molecule type" value="Genomic_DNA"/>
</dbReference>
<gene>
    <name evidence="1" type="ORF">QJS04_geneDACA006354</name>
</gene>
<protein>
    <submittedName>
        <fullName evidence="1">Uncharacterized protein</fullName>
    </submittedName>
</protein>
<proteinExistence type="predicted"/>
<organism evidence="1 2">
    <name type="scientific">Acorus gramineus</name>
    <name type="common">Dwarf sweet flag</name>
    <dbReference type="NCBI Taxonomy" id="55184"/>
    <lineage>
        <taxon>Eukaryota</taxon>
        <taxon>Viridiplantae</taxon>
        <taxon>Streptophyta</taxon>
        <taxon>Embryophyta</taxon>
        <taxon>Tracheophyta</taxon>
        <taxon>Spermatophyta</taxon>
        <taxon>Magnoliopsida</taxon>
        <taxon>Liliopsida</taxon>
        <taxon>Acoraceae</taxon>
        <taxon>Acorus</taxon>
    </lineage>
</organism>
<name>A0AAV9AX34_ACOGR</name>
<evidence type="ECO:0000313" key="1">
    <source>
        <dbReference type="EMBL" id="KAK1268948.1"/>
    </source>
</evidence>
<comment type="caution">
    <text evidence="1">The sequence shown here is derived from an EMBL/GenBank/DDBJ whole genome shotgun (WGS) entry which is preliminary data.</text>
</comment>
<reference evidence="1" key="2">
    <citation type="submission" date="2023-06" db="EMBL/GenBank/DDBJ databases">
        <authorList>
            <person name="Ma L."/>
            <person name="Liu K.-W."/>
            <person name="Li Z."/>
            <person name="Hsiao Y.-Y."/>
            <person name="Qi Y."/>
            <person name="Fu T."/>
            <person name="Tang G."/>
            <person name="Zhang D."/>
            <person name="Sun W.-H."/>
            <person name="Liu D.-K."/>
            <person name="Li Y."/>
            <person name="Chen G.-Z."/>
            <person name="Liu X.-D."/>
            <person name="Liao X.-Y."/>
            <person name="Jiang Y.-T."/>
            <person name="Yu X."/>
            <person name="Hao Y."/>
            <person name="Huang J."/>
            <person name="Zhao X.-W."/>
            <person name="Ke S."/>
            <person name="Chen Y.-Y."/>
            <person name="Wu W.-L."/>
            <person name="Hsu J.-L."/>
            <person name="Lin Y.-F."/>
            <person name="Huang M.-D."/>
            <person name="Li C.-Y."/>
            <person name="Huang L."/>
            <person name="Wang Z.-W."/>
            <person name="Zhao X."/>
            <person name="Zhong W.-Y."/>
            <person name="Peng D.-H."/>
            <person name="Ahmad S."/>
            <person name="Lan S."/>
            <person name="Zhang J.-S."/>
            <person name="Tsai W.-C."/>
            <person name="Van De Peer Y."/>
            <person name="Liu Z.-J."/>
        </authorList>
    </citation>
    <scope>NUCLEOTIDE SEQUENCE</scope>
    <source>
        <strain evidence="1">SCP</strain>
        <tissue evidence="1">Leaves</tissue>
    </source>
</reference>
<evidence type="ECO:0000313" key="2">
    <source>
        <dbReference type="Proteomes" id="UP001179952"/>
    </source>
</evidence>
<dbReference type="AlphaFoldDB" id="A0AAV9AX34"/>
<dbReference type="Proteomes" id="UP001179952">
    <property type="component" value="Unassembled WGS sequence"/>
</dbReference>
<reference evidence="1" key="1">
    <citation type="journal article" date="2023" name="Nat. Commun.">
        <title>Diploid and tetraploid genomes of Acorus and the evolution of monocots.</title>
        <authorList>
            <person name="Ma L."/>
            <person name="Liu K.W."/>
            <person name="Li Z."/>
            <person name="Hsiao Y.Y."/>
            <person name="Qi Y."/>
            <person name="Fu T."/>
            <person name="Tang G.D."/>
            <person name="Zhang D."/>
            <person name="Sun W.H."/>
            <person name="Liu D.K."/>
            <person name="Li Y."/>
            <person name="Chen G.Z."/>
            <person name="Liu X.D."/>
            <person name="Liao X.Y."/>
            <person name="Jiang Y.T."/>
            <person name="Yu X."/>
            <person name="Hao Y."/>
            <person name="Huang J."/>
            <person name="Zhao X.W."/>
            <person name="Ke S."/>
            <person name="Chen Y.Y."/>
            <person name="Wu W.L."/>
            <person name="Hsu J.L."/>
            <person name="Lin Y.F."/>
            <person name="Huang M.D."/>
            <person name="Li C.Y."/>
            <person name="Huang L."/>
            <person name="Wang Z.W."/>
            <person name="Zhao X."/>
            <person name="Zhong W.Y."/>
            <person name="Peng D.H."/>
            <person name="Ahmad S."/>
            <person name="Lan S."/>
            <person name="Zhang J.S."/>
            <person name="Tsai W.C."/>
            <person name="Van de Peer Y."/>
            <person name="Liu Z.J."/>
        </authorList>
    </citation>
    <scope>NUCLEOTIDE SEQUENCE</scope>
    <source>
        <strain evidence="1">SCP</strain>
    </source>
</reference>
<accession>A0AAV9AX34</accession>
<keyword evidence="2" id="KW-1185">Reference proteome</keyword>